<keyword evidence="3" id="KW-1185">Reference proteome</keyword>
<proteinExistence type="predicted"/>
<dbReference type="OrthoDB" id="398624at2"/>
<dbReference type="AlphaFoldDB" id="Q6KH69"/>
<keyword evidence="1" id="KW-0812">Transmembrane</keyword>
<keyword evidence="1" id="KW-0472">Membrane</keyword>
<reference evidence="2 3" key="1">
    <citation type="journal article" date="2004" name="Genome Res.">
        <title>The complete genome and proteome of Mycoplasma mobile.</title>
        <authorList>
            <person name="Jaffe J.D."/>
            <person name="Stange-Thomann N."/>
            <person name="Smith C."/>
            <person name="DeCaprio D."/>
            <person name="Fisher S."/>
            <person name="Butler J."/>
            <person name="Calvo S."/>
            <person name="Elkins T."/>
            <person name="FitzGerald M.G."/>
            <person name="Hafez N."/>
            <person name="Kodira C.D."/>
            <person name="Major J."/>
            <person name="Wang S."/>
            <person name="Wilkinson J."/>
            <person name="Nicol R."/>
            <person name="Nusbaum C."/>
            <person name="Birren B."/>
            <person name="Berg H.C."/>
            <person name="Church G.M."/>
        </authorList>
    </citation>
    <scope>NUCLEOTIDE SEQUENCE [LARGE SCALE GENOMIC DNA]</scope>
    <source>
        <strain evidence="3">ATCC 43663 / 163K / NCTC 11711</strain>
    </source>
</reference>
<evidence type="ECO:0000256" key="1">
    <source>
        <dbReference type="SAM" id="Phobius"/>
    </source>
</evidence>
<dbReference type="KEGG" id="mmo:MMOB5750"/>
<evidence type="ECO:0000313" key="2">
    <source>
        <dbReference type="EMBL" id="AAT28061.1"/>
    </source>
</evidence>
<feature type="transmembrane region" description="Helical" evidence="1">
    <location>
        <begin position="73"/>
        <end position="95"/>
    </location>
</feature>
<feature type="transmembrane region" description="Helical" evidence="1">
    <location>
        <begin position="46"/>
        <end position="67"/>
    </location>
</feature>
<gene>
    <name evidence="2" type="ordered locus">MMOB5750</name>
</gene>
<name>Q6KH69_MYCM1</name>
<dbReference type="EMBL" id="AE017308">
    <property type="protein sequence ID" value="AAT28061.1"/>
    <property type="molecule type" value="Genomic_DNA"/>
</dbReference>
<accession>Q6KH69</accession>
<evidence type="ECO:0000313" key="3">
    <source>
        <dbReference type="Proteomes" id="UP000009072"/>
    </source>
</evidence>
<dbReference type="STRING" id="267748.MMOB5750"/>
<sequence>MKVKKFRNLIETNYEDLFDEESVLKHIVENFEFKSPTSTVAFIIKFWALLVFIPIIIAIIFISMFFTTLIFPLLIAFIVFIFITFCISSIVLTIFHRLKKQINYEIKRSLNVSKIYKIILDKVENIDIFEHNYKDLEMFVWNYSNVVSTTVKMNTNARSTSYSRPRNELLFKKSDVLHGEFNQKPFSIGIATWRYEVYDSKNKRTDYYYVDSCVLKIDKHASKSDSPLFVNDKHSGPKELDDLENRDFNKKHKIRTADRIFSRKIFTIYTQELWLKLEKMSGLNTKVAIFNDEYVQVFNGKNINQNLFKINPRKIKTYSKEAIAKSILEDIKEDLKYLLLLLSYFGTSEEMNK</sequence>
<organism evidence="2 3">
    <name type="scientific">Mycoplasma mobile (strain ATCC 43663 / 163K / NCTC 11711)</name>
    <name type="common">Mesomycoplasma mobile</name>
    <dbReference type="NCBI Taxonomy" id="267748"/>
    <lineage>
        <taxon>Bacteria</taxon>
        <taxon>Bacillati</taxon>
        <taxon>Mycoplasmatota</taxon>
        <taxon>Mycoplasmoidales</taxon>
        <taxon>Metamycoplasmataceae</taxon>
        <taxon>Mesomycoplasma</taxon>
    </lineage>
</organism>
<dbReference type="Proteomes" id="UP000009072">
    <property type="component" value="Chromosome"/>
</dbReference>
<dbReference type="HOGENOM" id="CLU_784870_0_0_14"/>
<keyword evidence="1" id="KW-1133">Transmembrane helix</keyword>
<protein>
    <submittedName>
        <fullName evidence="2">Expressed protein</fullName>
    </submittedName>
</protein>
<dbReference type="RefSeq" id="WP_011265095.1">
    <property type="nucleotide sequence ID" value="NC_006908.1"/>
</dbReference>